<sequence>MFLLQTPHEESKYLKRGMDGTEKMDWTLEWWQIMPMSMLFDMQNQTMPETMSLLSGLKNKLLGIEEPEREGVKPETSIGESGTVVLAIRQIDDLPDNQEIADSMDSDIETSAVAGYLANLKRVIDGGQEIPRSIWRLNDIGDLVDDLRIIWSESFAETVEIMHNCEQNCYRHHNVKHADAQKQYRINLQTRLYKEATYISLFFRRIAIEFPKLTRLASFIPVALYPLQDQIFIDKVLPGTGWRVKHYGSGGGDPENREGDYEEEAYRELSSELCPFIHRIFARSYPTEDPACSVVHDEEWHVTKRPEVDLGGDEYYSVDENLTVPLRKA</sequence>
<keyword evidence="2" id="KW-1185">Reference proteome</keyword>
<protein>
    <submittedName>
        <fullName evidence="1">Uncharacterized protein</fullName>
    </submittedName>
</protein>
<dbReference type="EMBL" id="JASNWA010000010">
    <property type="protein sequence ID" value="KAK3168884.1"/>
    <property type="molecule type" value="Genomic_DNA"/>
</dbReference>
<organism evidence="1 2">
    <name type="scientific">Lepraria neglecta</name>
    <dbReference type="NCBI Taxonomy" id="209136"/>
    <lineage>
        <taxon>Eukaryota</taxon>
        <taxon>Fungi</taxon>
        <taxon>Dikarya</taxon>
        <taxon>Ascomycota</taxon>
        <taxon>Pezizomycotina</taxon>
        <taxon>Lecanoromycetes</taxon>
        <taxon>OSLEUM clade</taxon>
        <taxon>Lecanoromycetidae</taxon>
        <taxon>Lecanorales</taxon>
        <taxon>Lecanorineae</taxon>
        <taxon>Stereocaulaceae</taxon>
        <taxon>Lepraria</taxon>
    </lineage>
</organism>
<gene>
    <name evidence="1" type="ORF">OEA41_005332</name>
</gene>
<comment type="caution">
    <text evidence="1">The sequence shown here is derived from an EMBL/GenBank/DDBJ whole genome shotgun (WGS) entry which is preliminary data.</text>
</comment>
<name>A0AAD9YZ82_9LECA</name>
<evidence type="ECO:0000313" key="2">
    <source>
        <dbReference type="Proteomes" id="UP001276659"/>
    </source>
</evidence>
<accession>A0AAD9YZ82</accession>
<dbReference type="Proteomes" id="UP001276659">
    <property type="component" value="Unassembled WGS sequence"/>
</dbReference>
<proteinExistence type="predicted"/>
<reference evidence="1" key="1">
    <citation type="submission" date="2022-11" db="EMBL/GenBank/DDBJ databases">
        <title>Chromosomal genome sequence assembly and mating type (MAT) locus characterization of the leprose asexual lichenized fungus Lepraria neglecta (Nyl.) Erichsen.</title>
        <authorList>
            <person name="Allen J.L."/>
            <person name="Pfeffer B."/>
        </authorList>
    </citation>
    <scope>NUCLEOTIDE SEQUENCE</scope>
    <source>
        <strain evidence="1">Allen 5258</strain>
    </source>
</reference>
<evidence type="ECO:0000313" key="1">
    <source>
        <dbReference type="EMBL" id="KAK3168884.1"/>
    </source>
</evidence>
<dbReference type="AlphaFoldDB" id="A0AAD9YZ82"/>